<dbReference type="Proteomes" id="UP000887565">
    <property type="component" value="Unplaced"/>
</dbReference>
<reference evidence="2" key="1">
    <citation type="submission" date="2022-11" db="UniProtKB">
        <authorList>
            <consortium name="WormBaseParasite"/>
        </authorList>
    </citation>
    <scope>IDENTIFICATION</scope>
</reference>
<keyword evidence="1" id="KW-1185">Reference proteome</keyword>
<proteinExistence type="predicted"/>
<name>A0A915KJ40_ROMCU</name>
<evidence type="ECO:0000313" key="1">
    <source>
        <dbReference type="Proteomes" id="UP000887565"/>
    </source>
</evidence>
<evidence type="ECO:0000313" key="2">
    <source>
        <dbReference type="WBParaSite" id="nRc.2.0.1.t38774-RA"/>
    </source>
</evidence>
<accession>A0A915KJ40</accession>
<dbReference type="AlphaFoldDB" id="A0A915KJ40"/>
<protein>
    <submittedName>
        <fullName evidence="2">Uncharacterized protein</fullName>
    </submittedName>
</protein>
<sequence>MSEIEDLRKSKRFKGRKLNEKIIFESKLAEYLAEQSLAVHDQAENDDDAVTIDDLDTDHNEDAVDKIRNKIATDNALVQGVRQEDDRDVSSSSISNDQFGELMSLFKRCVDQKSSDMAKVEGQLTHEARNVEIVVKEESSILDEIDWLTREAWSHENENSND</sequence>
<organism evidence="1 2">
    <name type="scientific">Romanomermis culicivorax</name>
    <name type="common">Nematode worm</name>
    <dbReference type="NCBI Taxonomy" id="13658"/>
    <lineage>
        <taxon>Eukaryota</taxon>
        <taxon>Metazoa</taxon>
        <taxon>Ecdysozoa</taxon>
        <taxon>Nematoda</taxon>
        <taxon>Enoplea</taxon>
        <taxon>Dorylaimia</taxon>
        <taxon>Mermithida</taxon>
        <taxon>Mermithoidea</taxon>
        <taxon>Mermithidae</taxon>
        <taxon>Romanomermis</taxon>
    </lineage>
</organism>
<dbReference type="WBParaSite" id="nRc.2.0.1.t38774-RA">
    <property type="protein sequence ID" value="nRc.2.0.1.t38774-RA"/>
    <property type="gene ID" value="nRc.2.0.1.g38774"/>
</dbReference>